<evidence type="ECO:0000313" key="8">
    <source>
        <dbReference type="Proteomes" id="UP000054047"/>
    </source>
</evidence>
<comment type="similarity">
    <text evidence="2">Belongs to the fatty-acid and retinol-binding protein (FARBP) family.</text>
</comment>
<dbReference type="InterPro" id="IPR008632">
    <property type="entry name" value="Gp-FAR-1"/>
</dbReference>
<gene>
    <name evidence="7" type="ORF">ANCDUO_24227</name>
</gene>
<keyword evidence="8" id="KW-1185">Reference proteome</keyword>
<dbReference type="Gene3D" id="1.20.120.1100">
    <property type="match status" value="1"/>
</dbReference>
<dbReference type="EMBL" id="KN771413">
    <property type="protein sequence ID" value="KIH45729.1"/>
    <property type="molecule type" value="Genomic_DNA"/>
</dbReference>
<dbReference type="GO" id="GO:0008289">
    <property type="term" value="F:lipid binding"/>
    <property type="evidence" value="ECO:0007669"/>
    <property type="project" value="UniProtKB-KW"/>
</dbReference>
<dbReference type="Pfam" id="PF05823">
    <property type="entry name" value="Gp-FAR-1"/>
    <property type="match status" value="1"/>
</dbReference>
<name>A0A0C2FG98_9BILA</name>
<evidence type="ECO:0008006" key="9">
    <source>
        <dbReference type="Google" id="ProtNLM"/>
    </source>
</evidence>
<evidence type="ECO:0000256" key="2">
    <source>
        <dbReference type="ARBA" id="ARBA00006648"/>
    </source>
</evidence>
<evidence type="ECO:0000256" key="3">
    <source>
        <dbReference type="ARBA" id="ARBA00022525"/>
    </source>
</evidence>
<dbReference type="GO" id="GO:0005576">
    <property type="term" value="C:extracellular region"/>
    <property type="evidence" value="ECO:0007669"/>
    <property type="project" value="UniProtKB-SubCell"/>
</dbReference>
<evidence type="ECO:0000256" key="1">
    <source>
        <dbReference type="ARBA" id="ARBA00004613"/>
    </source>
</evidence>
<keyword evidence="3" id="KW-0964">Secreted</keyword>
<reference evidence="7 8" key="1">
    <citation type="submission" date="2013-12" db="EMBL/GenBank/DDBJ databases">
        <title>Draft genome of the parsitic nematode Ancylostoma duodenale.</title>
        <authorList>
            <person name="Mitreva M."/>
        </authorList>
    </citation>
    <scope>NUCLEOTIDE SEQUENCE [LARGE SCALE GENOMIC DNA]</scope>
    <source>
        <strain evidence="7 8">Zhejiang</strain>
    </source>
</reference>
<organism evidence="7 8">
    <name type="scientific">Ancylostoma duodenale</name>
    <dbReference type="NCBI Taxonomy" id="51022"/>
    <lineage>
        <taxon>Eukaryota</taxon>
        <taxon>Metazoa</taxon>
        <taxon>Ecdysozoa</taxon>
        <taxon>Nematoda</taxon>
        <taxon>Chromadorea</taxon>
        <taxon>Rhabditida</taxon>
        <taxon>Rhabditina</taxon>
        <taxon>Rhabditomorpha</taxon>
        <taxon>Strongyloidea</taxon>
        <taxon>Ancylostomatidae</taxon>
        <taxon>Ancylostomatinae</taxon>
        <taxon>Ancylostoma</taxon>
    </lineage>
</organism>
<sequence>MSPQLADKFEQFRAHMNAKAAALGPEARAFFDEVRVMRGKEQLRRRRAQARAQMYAGVRPSFDQMRQSRLEVMNMYRAMSPAGQADFQRQFPMLAMHFSSKHYFCVVTTGYFIK</sequence>
<keyword evidence="5" id="KW-0175">Coiled coil</keyword>
<accession>A0A0C2FG98</accession>
<evidence type="ECO:0000256" key="5">
    <source>
        <dbReference type="ARBA" id="ARBA00023054"/>
    </source>
</evidence>
<dbReference type="AlphaFoldDB" id="A0A0C2FG98"/>
<dbReference type="OrthoDB" id="5891127at2759"/>
<keyword evidence="6" id="KW-0446">Lipid-binding</keyword>
<protein>
    <recommendedName>
        <fullName evidence="9">Nematode fatty acid retinoid binding protein</fullName>
    </recommendedName>
</protein>
<dbReference type="Proteomes" id="UP000054047">
    <property type="component" value="Unassembled WGS sequence"/>
</dbReference>
<evidence type="ECO:0000313" key="7">
    <source>
        <dbReference type="EMBL" id="KIH45729.1"/>
    </source>
</evidence>
<keyword evidence="4" id="KW-0732">Signal</keyword>
<evidence type="ECO:0000256" key="6">
    <source>
        <dbReference type="ARBA" id="ARBA00023121"/>
    </source>
</evidence>
<proteinExistence type="inferred from homology"/>
<comment type="subcellular location">
    <subcellularLocation>
        <location evidence="1">Secreted</location>
    </subcellularLocation>
</comment>
<evidence type="ECO:0000256" key="4">
    <source>
        <dbReference type="ARBA" id="ARBA00022729"/>
    </source>
</evidence>